<name>A0AA36IV85_9DINO</name>
<keyword evidence="7" id="KW-0472">Membrane</keyword>
<dbReference type="InterPro" id="IPR011130">
    <property type="entry name" value="SecA_preprotein_X-link_dom"/>
</dbReference>
<protein>
    <submittedName>
        <fullName evidence="10">Uncharacterized protein</fullName>
    </submittedName>
</protein>
<evidence type="ECO:0000256" key="1">
    <source>
        <dbReference type="ARBA" id="ARBA00022448"/>
    </source>
</evidence>
<dbReference type="InterPro" id="IPR014001">
    <property type="entry name" value="Helicase_ATP-bd"/>
</dbReference>
<dbReference type="PANTHER" id="PTHR30612:SF0">
    <property type="entry name" value="CHLOROPLAST PROTEIN-TRANSPORTING ATPASE"/>
    <property type="match status" value="1"/>
</dbReference>
<accession>A0AA36IV85</accession>
<evidence type="ECO:0000256" key="3">
    <source>
        <dbReference type="ARBA" id="ARBA00022840"/>
    </source>
</evidence>
<evidence type="ECO:0000259" key="8">
    <source>
        <dbReference type="PROSITE" id="PS51192"/>
    </source>
</evidence>
<dbReference type="SMART" id="SM00958">
    <property type="entry name" value="SecA_PP_bind"/>
    <property type="match status" value="1"/>
</dbReference>
<dbReference type="InterPro" id="IPR014018">
    <property type="entry name" value="SecA_motor_DEAD"/>
</dbReference>
<evidence type="ECO:0000256" key="2">
    <source>
        <dbReference type="ARBA" id="ARBA00022741"/>
    </source>
</evidence>
<keyword evidence="1" id="KW-0813">Transport</keyword>
<dbReference type="SUPFAM" id="SSF81767">
    <property type="entry name" value="Pre-protein crosslinking domain of SecA"/>
    <property type="match status" value="1"/>
</dbReference>
<dbReference type="GO" id="GO:0016020">
    <property type="term" value="C:membrane"/>
    <property type="evidence" value="ECO:0007669"/>
    <property type="project" value="InterPro"/>
</dbReference>
<keyword evidence="2" id="KW-0547">Nucleotide-binding</keyword>
<keyword evidence="4" id="KW-0653">Protein transport</keyword>
<dbReference type="PROSITE" id="PS51196">
    <property type="entry name" value="SECA_MOTOR_DEAD"/>
    <property type="match status" value="1"/>
</dbReference>
<proteinExistence type="predicted"/>
<evidence type="ECO:0000313" key="10">
    <source>
        <dbReference type="EMBL" id="CAJ1394607.1"/>
    </source>
</evidence>
<evidence type="ECO:0000256" key="7">
    <source>
        <dbReference type="ARBA" id="ARBA00023136"/>
    </source>
</evidence>
<dbReference type="Pfam" id="PF01043">
    <property type="entry name" value="SecA_PP_bind"/>
    <property type="match status" value="1"/>
</dbReference>
<dbReference type="GO" id="GO:0006886">
    <property type="term" value="P:intracellular protein transport"/>
    <property type="evidence" value="ECO:0007669"/>
    <property type="project" value="InterPro"/>
</dbReference>
<feature type="domain" description="SecA family profile" evidence="9">
    <location>
        <begin position="1"/>
        <end position="356"/>
    </location>
</feature>
<gene>
    <name evidence="10" type="ORF">EVOR1521_LOCUS19225</name>
</gene>
<feature type="domain" description="Helicase ATP-binding" evidence="8">
    <location>
        <begin position="1"/>
        <end position="159"/>
    </location>
</feature>
<dbReference type="FunFam" id="3.90.1440.10:FF:000003">
    <property type="entry name" value="Preprotein translocase SecA subunit"/>
    <property type="match status" value="1"/>
</dbReference>
<dbReference type="EMBL" id="CAUJNA010002891">
    <property type="protein sequence ID" value="CAJ1394607.1"/>
    <property type="molecule type" value="Genomic_DNA"/>
</dbReference>
<dbReference type="Gene3D" id="3.40.50.300">
    <property type="entry name" value="P-loop containing nucleotide triphosphate hydrolases"/>
    <property type="match status" value="2"/>
</dbReference>
<dbReference type="SMART" id="SM00957">
    <property type="entry name" value="SecA_DEAD"/>
    <property type="match status" value="1"/>
</dbReference>
<dbReference type="PRINTS" id="PR00906">
    <property type="entry name" value="SECA"/>
</dbReference>
<dbReference type="InterPro" id="IPR027417">
    <property type="entry name" value="P-loop_NTPase"/>
</dbReference>
<keyword evidence="5" id="KW-1278">Translocase</keyword>
<dbReference type="Pfam" id="PF07517">
    <property type="entry name" value="SecA_DEAD"/>
    <property type="match status" value="1"/>
</dbReference>
<dbReference type="GO" id="GO:0017038">
    <property type="term" value="P:protein import"/>
    <property type="evidence" value="ECO:0007669"/>
    <property type="project" value="InterPro"/>
</dbReference>
<dbReference type="InterPro" id="IPR011115">
    <property type="entry name" value="SecA_DEAD"/>
</dbReference>
<dbReference type="Proteomes" id="UP001178507">
    <property type="component" value="Unassembled WGS sequence"/>
</dbReference>
<evidence type="ECO:0000256" key="6">
    <source>
        <dbReference type="ARBA" id="ARBA00023010"/>
    </source>
</evidence>
<dbReference type="AlphaFoldDB" id="A0AA36IV85"/>
<reference evidence="10" key="1">
    <citation type="submission" date="2023-08" db="EMBL/GenBank/DDBJ databases">
        <authorList>
            <person name="Chen Y."/>
            <person name="Shah S."/>
            <person name="Dougan E. K."/>
            <person name="Thang M."/>
            <person name="Chan C."/>
        </authorList>
    </citation>
    <scope>NUCLEOTIDE SEQUENCE</scope>
</reference>
<keyword evidence="3" id="KW-0067">ATP-binding</keyword>
<dbReference type="InterPro" id="IPR000185">
    <property type="entry name" value="SecA"/>
</dbReference>
<dbReference type="GO" id="GO:0005524">
    <property type="term" value="F:ATP binding"/>
    <property type="evidence" value="ECO:0007669"/>
    <property type="project" value="UniProtKB-KW"/>
</dbReference>
<dbReference type="SUPFAM" id="SSF52540">
    <property type="entry name" value="P-loop containing nucleoside triphosphate hydrolases"/>
    <property type="match status" value="1"/>
</dbReference>
<dbReference type="PROSITE" id="PS51192">
    <property type="entry name" value="HELICASE_ATP_BIND_1"/>
    <property type="match status" value="1"/>
</dbReference>
<evidence type="ECO:0000313" key="11">
    <source>
        <dbReference type="Proteomes" id="UP001178507"/>
    </source>
</evidence>
<dbReference type="Pfam" id="PF21090">
    <property type="entry name" value="P-loop_SecA"/>
    <property type="match status" value="1"/>
</dbReference>
<dbReference type="PANTHER" id="PTHR30612">
    <property type="entry name" value="SECA INNER MEMBRANE COMPONENT OF SEC PROTEIN SECRETION SYSTEM"/>
    <property type="match status" value="1"/>
</dbReference>
<dbReference type="Gene3D" id="3.90.1440.10">
    <property type="entry name" value="SecA, preprotein cross-linking domain"/>
    <property type="match status" value="1"/>
</dbReference>
<evidence type="ECO:0000256" key="5">
    <source>
        <dbReference type="ARBA" id="ARBA00022967"/>
    </source>
</evidence>
<comment type="caution">
    <text evidence="10">The sequence shown here is derived from an EMBL/GenBank/DDBJ whole genome shotgun (WGS) entry which is preliminary data.</text>
</comment>
<dbReference type="InterPro" id="IPR036670">
    <property type="entry name" value="SecA_X-link_sf"/>
</dbReference>
<dbReference type="GO" id="GO:0006605">
    <property type="term" value="P:protein targeting"/>
    <property type="evidence" value="ECO:0007669"/>
    <property type="project" value="InterPro"/>
</dbReference>
<keyword evidence="6" id="KW-0811">Translocation</keyword>
<evidence type="ECO:0000256" key="4">
    <source>
        <dbReference type="ARBA" id="ARBA00022927"/>
    </source>
</evidence>
<sequence>MVLHEGKVAEMATGEGKTLVAILPAFLNALAGGGVHVVTTNDYLARRDAAWAGRPLRFLGLTVGVVQSEMSSAEKREAYGCDVTYVTNQQLGFDYLRDQMAKLPSELRLRETEPFGCAIVDEADSVLIDEGRTPLVVSAQAEVPSEKYTTALQIAATLERDVDYTVLEKEKTCILTERGELKTSDQLKKEDLFDPQDPWAPFIVNSLTAKELYLRERQYIVRDGKVVVVDEFTGRPVEGRSWSDGLQQAIEAKEGVEIQQEAIVLASISYQCLFRLYKKLSGMTGTASTEAEEFNSIYGLEVNPIPCNKPCKRIDEEDQVYTTEAGKWRAVTEAICKAHGSQRPVLVGTTSVEKLG</sequence>
<evidence type="ECO:0000259" key="9">
    <source>
        <dbReference type="PROSITE" id="PS51196"/>
    </source>
</evidence>
<organism evidence="10 11">
    <name type="scientific">Effrenium voratum</name>
    <dbReference type="NCBI Taxonomy" id="2562239"/>
    <lineage>
        <taxon>Eukaryota</taxon>
        <taxon>Sar</taxon>
        <taxon>Alveolata</taxon>
        <taxon>Dinophyceae</taxon>
        <taxon>Suessiales</taxon>
        <taxon>Symbiodiniaceae</taxon>
        <taxon>Effrenium</taxon>
    </lineage>
</organism>
<keyword evidence="11" id="KW-1185">Reference proteome</keyword>
<dbReference type="CDD" id="cd17928">
    <property type="entry name" value="DEXDc_SecA"/>
    <property type="match status" value="1"/>
</dbReference>
<dbReference type="InterPro" id="IPR044722">
    <property type="entry name" value="SecA_SF2_C"/>
</dbReference>